<dbReference type="AlphaFoldDB" id="A0AA35R0B2"/>
<feature type="site" description="Cleavage; by autolysis" evidence="3">
    <location>
        <begin position="232"/>
        <end position="233"/>
    </location>
</feature>
<evidence type="ECO:0000313" key="5">
    <source>
        <dbReference type="Proteomes" id="UP001174909"/>
    </source>
</evidence>
<dbReference type="Proteomes" id="UP001174909">
    <property type="component" value="Unassembled WGS sequence"/>
</dbReference>
<name>A0AA35R0B2_GEOBA</name>
<gene>
    <name evidence="4" type="ORF">GBAR_LOCUS2441</name>
</gene>
<evidence type="ECO:0000313" key="4">
    <source>
        <dbReference type="EMBL" id="CAI7998443.1"/>
    </source>
</evidence>
<feature type="active site" description="Nucleophile" evidence="2">
    <location>
        <position position="233"/>
    </location>
</feature>
<reference evidence="4" key="1">
    <citation type="submission" date="2023-03" db="EMBL/GenBank/DDBJ databases">
        <authorList>
            <person name="Steffen K."/>
            <person name="Cardenas P."/>
        </authorList>
    </citation>
    <scope>NUCLEOTIDE SEQUENCE</scope>
</reference>
<dbReference type="PANTHER" id="PTHR10188">
    <property type="entry name" value="L-ASPARAGINASE"/>
    <property type="match status" value="1"/>
</dbReference>
<evidence type="ECO:0000256" key="2">
    <source>
        <dbReference type="PIRSR" id="PIRSR600246-1"/>
    </source>
</evidence>
<evidence type="ECO:0000256" key="3">
    <source>
        <dbReference type="PIRSR" id="PIRSR600246-3"/>
    </source>
</evidence>
<dbReference type="CDD" id="cd04514">
    <property type="entry name" value="Taspase1_like"/>
    <property type="match status" value="1"/>
</dbReference>
<dbReference type="EMBL" id="CASHTH010000349">
    <property type="protein sequence ID" value="CAI7998443.1"/>
    <property type="molecule type" value="Genomic_DNA"/>
</dbReference>
<dbReference type="SUPFAM" id="SSF56235">
    <property type="entry name" value="N-terminal nucleophile aminohydrolases (Ntn hydrolases)"/>
    <property type="match status" value="1"/>
</dbReference>
<comment type="caution">
    <text evidence="4">The sequence shown here is derived from an EMBL/GenBank/DDBJ whole genome shotgun (WGS) entry which is preliminary data.</text>
</comment>
<protein>
    <submittedName>
        <fullName evidence="4">Threonine aspartase 1</fullName>
    </submittedName>
</protein>
<organism evidence="4 5">
    <name type="scientific">Geodia barretti</name>
    <name type="common">Barrett's horny sponge</name>
    <dbReference type="NCBI Taxonomy" id="519541"/>
    <lineage>
        <taxon>Eukaryota</taxon>
        <taxon>Metazoa</taxon>
        <taxon>Porifera</taxon>
        <taxon>Demospongiae</taxon>
        <taxon>Heteroscleromorpha</taxon>
        <taxon>Tetractinellida</taxon>
        <taxon>Astrophorina</taxon>
        <taxon>Geodiidae</taxon>
        <taxon>Geodia</taxon>
    </lineage>
</organism>
<dbReference type="InterPro" id="IPR037464">
    <property type="entry name" value="Taspase1"/>
</dbReference>
<comment type="similarity">
    <text evidence="1">Belongs to the Ntn-hydrolase family.</text>
</comment>
<dbReference type="InterPro" id="IPR029055">
    <property type="entry name" value="Ntn_hydrolases_N"/>
</dbReference>
<dbReference type="InterPro" id="IPR000246">
    <property type="entry name" value="Peptidase_T2"/>
</dbReference>
<dbReference type="PANTHER" id="PTHR10188:SF8">
    <property type="entry name" value="THREONINE ASPARTASE 1"/>
    <property type="match status" value="1"/>
</dbReference>
<dbReference type="GO" id="GO:0051604">
    <property type="term" value="P:protein maturation"/>
    <property type="evidence" value="ECO:0007669"/>
    <property type="project" value="TreeGrafter"/>
</dbReference>
<dbReference type="Gene3D" id="3.60.20.30">
    <property type="entry name" value="(Glycosyl)asparaginase"/>
    <property type="match status" value="1"/>
</dbReference>
<dbReference type="Pfam" id="PF01112">
    <property type="entry name" value="Asparaginase_2"/>
    <property type="match status" value="1"/>
</dbReference>
<keyword evidence="5" id="KW-1185">Reference proteome</keyword>
<dbReference type="GO" id="GO:0005737">
    <property type="term" value="C:cytoplasm"/>
    <property type="evidence" value="ECO:0007669"/>
    <property type="project" value="TreeGrafter"/>
</dbReference>
<evidence type="ECO:0000256" key="1">
    <source>
        <dbReference type="ARBA" id="ARBA00010872"/>
    </source>
</evidence>
<sequence length="402" mass="42011">MYLNCACSSGGGEGEWLFRSWPSMQARDRSAPIARAGYHSNSNSSELKAVCRTACKEAMVLLEAGHTSSDAISRAISVLENSPLTNAGRGSNLTLTGTVECDASIMDSGGGFGAVGAASGVPNPISLALRLLQKSSEGCLPLGRVSPIVLVAEGAGAWARQEGLNLCLPDDLITDRARSVYVDHKSRLDEITAHPPVKKRKMPPIHNARIIIGKKTIIIEISLQSVSEAPLDTVGAVCVDKRGGVAGGVSSGGISLKFPGRIGQAAVYGCGCWAERDAGPHSRAVASSTSGTGEYIIKTMLAREAALAAAEGQLHVAMREKFLESRLLTGVEERLAGVIAVSLDHQGGVEFSWGHTTESMCIAYCSSAQTHNESGPTAFISKLEAMDKIGKTVQTAGIALHS</sequence>
<accession>A0AA35R0B2</accession>
<dbReference type="GO" id="GO:0004298">
    <property type="term" value="F:threonine-type endopeptidase activity"/>
    <property type="evidence" value="ECO:0007669"/>
    <property type="project" value="InterPro"/>
</dbReference>
<proteinExistence type="inferred from homology"/>